<comment type="caution">
    <text evidence="4">The sequence shown here is derived from an EMBL/GenBank/DDBJ whole genome shotgun (WGS) entry which is preliminary data.</text>
</comment>
<gene>
    <name evidence="4" type="ORF">M5D96_010573</name>
</gene>
<keyword evidence="3" id="KW-0472">Membrane</keyword>
<organism evidence="4 5">
    <name type="scientific">Drosophila gunungcola</name>
    <name type="common">fruit fly</name>
    <dbReference type="NCBI Taxonomy" id="103775"/>
    <lineage>
        <taxon>Eukaryota</taxon>
        <taxon>Metazoa</taxon>
        <taxon>Ecdysozoa</taxon>
        <taxon>Arthropoda</taxon>
        <taxon>Hexapoda</taxon>
        <taxon>Insecta</taxon>
        <taxon>Pterygota</taxon>
        <taxon>Neoptera</taxon>
        <taxon>Endopterygota</taxon>
        <taxon>Diptera</taxon>
        <taxon>Brachycera</taxon>
        <taxon>Muscomorpha</taxon>
        <taxon>Ephydroidea</taxon>
        <taxon>Drosophilidae</taxon>
        <taxon>Drosophila</taxon>
        <taxon>Sophophora</taxon>
    </lineage>
</organism>
<dbReference type="SUPFAM" id="SSF53448">
    <property type="entry name" value="Nucleotide-diphospho-sugar transferases"/>
    <property type="match status" value="1"/>
</dbReference>
<keyword evidence="1" id="KW-1015">Disulfide bond</keyword>
<feature type="non-terminal residue" evidence="4">
    <location>
        <position position="1"/>
    </location>
</feature>
<feature type="transmembrane region" description="Helical" evidence="3">
    <location>
        <begin position="12"/>
        <end position="35"/>
    </location>
</feature>
<name>A0A9Q0BLN2_9MUSC</name>
<keyword evidence="3" id="KW-1133">Transmembrane helix</keyword>
<dbReference type="Proteomes" id="UP001059596">
    <property type="component" value="Unassembled WGS sequence"/>
</dbReference>
<dbReference type="GO" id="GO:0005794">
    <property type="term" value="C:Golgi apparatus"/>
    <property type="evidence" value="ECO:0007669"/>
    <property type="project" value="TreeGrafter"/>
</dbReference>
<reference evidence="4" key="1">
    <citation type="journal article" date="2023" name="Genome Biol. Evol.">
        <title>Long-read-based Genome Assembly of Drosophila gunungcola Reveals Fewer Chemosensory Genes in Flower-breeding Species.</title>
        <authorList>
            <person name="Negi A."/>
            <person name="Liao B.Y."/>
            <person name="Yeh S.D."/>
        </authorList>
    </citation>
    <scope>NUCLEOTIDE SEQUENCE</scope>
    <source>
        <strain evidence="4">Sukarami</strain>
    </source>
</reference>
<accession>A0A9Q0BLN2</accession>
<sequence length="292" mass="33506">MKVIRMKALRCRTLCTCAIFGLVYCTISIFIWLMYTDNLSNATVDFEYFAIRNLGDQGKDAHLQMTKKDLMVAEQKFALYQFNAWLSERIPLNRTLGDYRDAECRNISYSSKRKVTATVTQPVMDGISSETFGYQRMPEPEQMAFDWQLERIWLPLDMYSLKNLPKPFASSLLEGRVFAIDSNWFRHLGGWDDGLRNTGGDALELSLKVWQCGGRILTIPCSRVGLIFKRDEAVAQIAPNRNHNIQVRKMIIDRIIVPTLSASKTVAEIVSQFKIELHFCTNIFAHSEIIDV</sequence>
<evidence type="ECO:0000313" key="5">
    <source>
        <dbReference type="Proteomes" id="UP001059596"/>
    </source>
</evidence>
<proteinExistence type="predicted"/>
<dbReference type="AlphaFoldDB" id="A0A9Q0BLN2"/>
<dbReference type="InterPro" id="IPR029044">
    <property type="entry name" value="Nucleotide-diphossugar_trans"/>
</dbReference>
<dbReference type="GO" id="GO:0006493">
    <property type="term" value="P:protein O-linked glycosylation"/>
    <property type="evidence" value="ECO:0007669"/>
    <property type="project" value="TreeGrafter"/>
</dbReference>
<dbReference type="PANTHER" id="PTHR11675:SF134">
    <property type="entry name" value="N-ACETYLGALACTOSAMINYLTRANSFERASE 4-RELATED"/>
    <property type="match status" value="1"/>
</dbReference>
<keyword evidence="5" id="KW-1185">Reference proteome</keyword>
<dbReference type="EMBL" id="JAMKOV010000015">
    <property type="protein sequence ID" value="KAI8036772.1"/>
    <property type="molecule type" value="Genomic_DNA"/>
</dbReference>
<protein>
    <submittedName>
        <fullName evidence="4">Uncharacterized protein</fullName>
    </submittedName>
</protein>
<dbReference type="PANTHER" id="PTHR11675">
    <property type="entry name" value="N-ACETYLGALACTOSAMINYLTRANSFERASE"/>
    <property type="match status" value="1"/>
</dbReference>
<evidence type="ECO:0000256" key="3">
    <source>
        <dbReference type="SAM" id="Phobius"/>
    </source>
</evidence>
<keyword evidence="2" id="KW-0325">Glycoprotein</keyword>
<evidence type="ECO:0000256" key="2">
    <source>
        <dbReference type="ARBA" id="ARBA00023180"/>
    </source>
</evidence>
<evidence type="ECO:0000256" key="1">
    <source>
        <dbReference type="ARBA" id="ARBA00023157"/>
    </source>
</evidence>
<evidence type="ECO:0000313" key="4">
    <source>
        <dbReference type="EMBL" id="KAI8036772.1"/>
    </source>
</evidence>
<dbReference type="Gene3D" id="3.90.550.10">
    <property type="entry name" value="Spore Coat Polysaccharide Biosynthesis Protein SpsA, Chain A"/>
    <property type="match status" value="2"/>
</dbReference>
<keyword evidence="3" id="KW-0812">Transmembrane</keyword>